<organism evidence="2">
    <name type="scientific">mine drainage metagenome</name>
    <dbReference type="NCBI Taxonomy" id="410659"/>
    <lineage>
        <taxon>unclassified sequences</taxon>
        <taxon>metagenomes</taxon>
        <taxon>ecological metagenomes</taxon>
    </lineage>
</organism>
<dbReference type="AlphaFoldDB" id="E6QK88"/>
<keyword evidence="1" id="KW-1133">Transmembrane helix</keyword>
<dbReference type="PIRSF" id="PIRSF021441">
    <property type="entry name" value="DUF1453"/>
    <property type="match status" value="1"/>
</dbReference>
<keyword evidence="1" id="KW-0472">Membrane</keyword>
<dbReference type="InterPro" id="IPR031306">
    <property type="entry name" value="CcdC"/>
</dbReference>
<proteinExistence type="predicted"/>
<evidence type="ECO:0000313" key="2">
    <source>
        <dbReference type="EMBL" id="CBI07655.1"/>
    </source>
</evidence>
<sequence length="163" mass="18283">MQFPGGISREALTAVVTVFGLMGILAWRVKEGRSAVTVKKIIMPPVGMATGFCMFFAPQFRVPFLWAIAAFTIGAVALAYPLLATSRLELEGDAIMMKRSKAFFLVIIALAAVRYFAREYFDHMLTLEQTGGLFFILAFGMILRWRMTMLARYRQLLAARQTV</sequence>
<keyword evidence="1" id="KW-0812">Transmembrane</keyword>
<feature type="transmembrane region" description="Helical" evidence="1">
    <location>
        <begin position="41"/>
        <end position="58"/>
    </location>
</feature>
<comment type="caution">
    <text evidence="2">The sequence shown here is derived from an EMBL/GenBank/DDBJ whole genome shotgun (WGS) entry which is preliminary data.</text>
</comment>
<gene>
    <name evidence="2" type="ORF">CARN6_1020</name>
</gene>
<feature type="transmembrane region" description="Helical" evidence="1">
    <location>
        <begin position="129"/>
        <end position="147"/>
    </location>
</feature>
<protein>
    <recommendedName>
        <fullName evidence="3">Cytochrome c biogenesis protein CcdC</fullName>
    </recommendedName>
</protein>
<feature type="transmembrane region" description="Helical" evidence="1">
    <location>
        <begin position="12"/>
        <end position="29"/>
    </location>
</feature>
<name>E6QK88_9ZZZZ</name>
<evidence type="ECO:0008006" key="3">
    <source>
        <dbReference type="Google" id="ProtNLM"/>
    </source>
</evidence>
<dbReference type="PANTHER" id="PTHR39164:SF1">
    <property type="entry name" value="PROTEIN CCDC"/>
    <property type="match status" value="1"/>
</dbReference>
<feature type="transmembrane region" description="Helical" evidence="1">
    <location>
        <begin position="64"/>
        <end position="82"/>
    </location>
</feature>
<dbReference type="PANTHER" id="PTHR39164">
    <property type="entry name" value="PROTEIN CCDC"/>
    <property type="match status" value="1"/>
</dbReference>
<dbReference type="InterPro" id="IPR058247">
    <property type="entry name" value="DUF1453"/>
</dbReference>
<reference evidence="2" key="1">
    <citation type="submission" date="2009-10" db="EMBL/GenBank/DDBJ databases">
        <title>Diversity of trophic interactions inside an arsenic-rich microbial ecosystem.</title>
        <authorList>
            <person name="Bertin P.N."/>
            <person name="Heinrich-Salmeron A."/>
            <person name="Pelletier E."/>
            <person name="Goulhen-Chollet F."/>
            <person name="Arsene-Ploetze F."/>
            <person name="Gallien S."/>
            <person name="Calteau A."/>
            <person name="Vallenet D."/>
            <person name="Casiot C."/>
            <person name="Chane-Woon-Ming B."/>
            <person name="Giloteaux L."/>
            <person name="Barakat M."/>
            <person name="Bonnefoy V."/>
            <person name="Bruneel O."/>
            <person name="Chandler M."/>
            <person name="Cleiss J."/>
            <person name="Duran R."/>
            <person name="Elbaz-Poulichet F."/>
            <person name="Fonknechten N."/>
            <person name="Lauga B."/>
            <person name="Mornico D."/>
            <person name="Ortet P."/>
            <person name="Schaeffer C."/>
            <person name="Siguier P."/>
            <person name="Alexander Thil Smith A."/>
            <person name="Van Dorsselaer A."/>
            <person name="Weissenbach J."/>
            <person name="Medigue C."/>
            <person name="Le Paslier D."/>
        </authorList>
    </citation>
    <scope>NUCLEOTIDE SEQUENCE</scope>
</reference>
<dbReference type="Pfam" id="PF07301">
    <property type="entry name" value="DUF1453"/>
    <property type="match status" value="1"/>
</dbReference>
<dbReference type="EMBL" id="CABQ01000117">
    <property type="protein sequence ID" value="CBI07655.1"/>
    <property type="molecule type" value="Genomic_DNA"/>
</dbReference>
<feature type="transmembrane region" description="Helical" evidence="1">
    <location>
        <begin position="102"/>
        <end position="117"/>
    </location>
</feature>
<evidence type="ECO:0000256" key="1">
    <source>
        <dbReference type="SAM" id="Phobius"/>
    </source>
</evidence>
<accession>E6QK88</accession>